<evidence type="ECO:0000256" key="1">
    <source>
        <dbReference type="SAM" id="SignalP"/>
    </source>
</evidence>
<keyword evidence="3" id="KW-1185">Reference proteome</keyword>
<sequence length="196" mass="21857">MSRRLSIILLSGCIALGACVSTPKPVTDVVLPATDGLQAAVSQQTEQWYQAEWFWQGRSIAFLMMMRPESDGSHTLLATTLTGQELFAVQERQGSFTVLQQLPETRRIPLPYVFRDVAWAKASATAFAAMQQPEHQFQADDHSKTWRNSKQVLWQARLQDDGAWLIDNAAAHYQLRLLPIANDDGDAANTNSEVTP</sequence>
<protein>
    <submittedName>
        <fullName evidence="2">DUF3261 domain-containing protein</fullName>
    </submittedName>
</protein>
<evidence type="ECO:0000313" key="3">
    <source>
        <dbReference type="Proteomes" id="UP000832011"/>
    </source>
</evidence>
<reference evidence="2 3" key="1">
    <citation type="journal article" date="2022" name="Res Sq">
        <title>Evolution of multicellular longitudinally dividing oral cavity symbionts (Neisseriaceae).</title>
        <authorList>
            <person name="Nyongesa S."/>
            <person name="Weber P."/>
            <person name="Bernet E."/>
            <person name="Pullido F."/>
            <person name="Nieckarz M."/>
            <person name="Delaby M."/>
            <person name="Nieves C."/>
            <person name="Viehboeck T."/>
            <person name="Krause N."/>
            <person name="Rivera-Millot A."/>
            <person name="Nakamura A."/>
            <person name="Vischer N."/>
            <person name="VanNieuwenhze M."/>
            <person name="Brun Y."/>
            <person name="Cava F."/>
            <person name="Bulgheresi S."/>
            <person name="Veyrier F."/>
        </authorList>
    </citation>
    <scope>NUCLEOTIDE SEQUENCE [LARGE SCALE GENOMIC DNA]</scope>
    <source>
        <strain evidence="2 3">SN4</strain>
    </source>
</reference>
<name>A0ABY4E6N3_9NEIS</name>
<dbReference type="Proteomes" id="UP000832011">
    <property type="component" value="Chromosome"/>
</dbReference>
<feature type="signal peptide" evidence="1">
    <location>
        <begin position="1"/>
        <end position="20"/>
    </location>
</feature>
<dbReference type="PROSITE" id="PS51257">
    <property type="entry name" value="PROKAR_LIPOPROTEIN"/>
    <property type="match status" value="1"/>
</dbReference>
<gene>
    <name evidence="2" type="ORF">LVJ82_03320</name>
</gene>
<evidence type="ECO:0000313" key="2">
    <source>
        <dbReference type="EMBL" id="UOO90033.1"/>
    </source>
</evidence>
<accession>A0ABY4E6N3</accession>
<keyword evidence="1" id="KW-0732">Signal</keyword>
<proteinExistence type="predicted"/>
<dbReference type="EMBL" id="CP091511">
    <property type="protein sequence ID" value="UOO90033.1"/>
    <property type="molecule type" value="Genomic_DNA"/>
</dbReference>
<dbReference type="InterPro" id="IPR021675">
    <property type="entry name" value="DUF3261"/>
</dbReference>
<dbReference type="Pfam" id="PF11659">
    <property type="entry name" value="DUF3261"/>
    <property type="match status" value="1"/>
</dbReference>
<dbReference type="RefSeq" id="WP_058356066.1">
    <property type="nucleotide sequence ID" value="NZ_CABKVG010000008.1"/>
</dbReference>
<feature type="chain" id="PRO_5046721555" evidence="1">
    <location>
        <begin position="21"/>
        <end position="196"/>
    </location>
</feature>
<organism evidence="2 3">
    <name type="scientific">Vitreoscilla massiliensis</name>
    <dbReference type="NCBI Taxonomy" id="1689272"/>
    <lineage>
        <taxon>Bacteria</taxon>
        <taxon>Pseudomonadati</taxon>
        <taxon>Pseudomonadota</taxon>
        <taxon>Betaproteobacteria</taxon>
        <taxon>Neisseriales</taxon>
        <taxon>Neisseriaceae</taxon>
        <taxon>Vitreoscilla</taxon>
    </lineage>
</organism>